<accession>A0AA38H479</accession>
<dbReference type="Pfam" id="PF10303">
    <property type="entry name" value="DUF2408"/>
    <property type="match status" value="2"/>
</dbReference>
<feature type="region of interest" description="Disordered" evidence="1">
    <location>
        <begin position="54"/>
        <end position="87"/>
    </location>
</feature>
<sequence length="464" mass="52098">MVPQEELPILEALITIRNRLTALKKDTTKFIRAQDVMSIYNSVVKQVTRLNGIREDNAPASSSSTPNPSSNGGPSTGPTGTSTQSEPNRVDTVLADVFALLSLFFLTIGKSRETPAIYCQIASMRQILLHMNETGAYTDQLIIPFRERLDALKEILKKDMESDKHPEPIVRLMMKKLDGVERQLNELFDALSFLSVELVPIHQRLVTIRKELAMLSAEPKANKTQLKALLEELRKIDAKRVDGKFLGPGGSSVPEGQALLSGLLDTGFEMAQDIKAREAEDEIAVGLRPIYDRLSEMKAQLDQLLLTHRWTLRETDLYNYSMSLREIDQMRVDGKFVDADGHKAEGQYALLFLLRRCFGLIYRLMSESEPISEELMPIANKLSTIKKCLNEVLKYGGPYSPRDLYPYHLALHQVDSLRKDGKFCADDGSIPEGQAILVAQLSEAHELLEMLKESMSDDEDEESS</sequence>
<comment type="caution">
    <text evidence="2">The sequence shown here is derived from an EMBL/GenBank/DDBJ whole genome shotgun (WGS) entry which is preliminary data.</text>
</comment>
<evidence type="ECO:0000313" key="3">
    <source>
        <dbReference type="Proteomes" id="UP001164286"/>
    </source>
</evidence>
<dbReference type="GeneID" id="77730694"/>
<organism evidence="2 3">
    <name type="scientific">Dioszegia hungarica</name>
    <dbReference type="NCBI Taxonomy" id="4972"/>
    <lineage>
        <taxon>Eukaryota</taxon>
        <taxon>Fungi</taxon>
        <taxon>Dikarya</taxon>
        <taxon>Basidiomycota</taxon>
        <taxon>Agaricomycotina</taxon>
        <taxon>Tremellomycetes</taxon>
        <taxon>Tremellales</taxon>
        <taxon>Bulleribasidiaceae</taxon>
        <taxon>Dioszegia</taxon>
    </lineage>
</organism>
<evidence type="ECO:0000256" key="1">
    <source>
        <dbReference type="SAM" id="MobiDB-lite"/>
    </source>
</evidence>
<dbReference type="Proteomes" id="UP001164286">
    <property type="component" value="Unassembled WGS sequence"/>
</dbReference>
<name>A0AA38H479_9TREE</name>
<reference evidence="2" key="1">
    <citation type="journal article" date="2022" name="G3 (Bethesda)">
        <title>High quality genome of the basidiomycete yeast Dioszegia hungarica PDD-24b-2 isolated from cloud water.</title>
        <authorList>
            <person name="Jarrige D."/>
            <person name="Haridas S."/>
            <person name="Bleykasten-Grosshans C."/>
            <person name="Joly M."/>
            <person name="Nadalig T."/>
            <person name="Sancelme M."/>
            <person name="Vuilleumier S."/>
            <person name="Grigoriev I.V."/>
            <person name="Amato P."/>
            <person name="Bringel F."/>
        </authorList>
    </citation>
    <scope>NUCLEOTIDE SEQUENCE</scope>
    <source>
        <strain evidence="2">PDD-24b-2</strain>
    </source>
</reference>
<dbReference type="AlphaFoldDB" id="A0AA38H479"/>
<keyword evidence="3" id="KW-1185">Reference proteome</keyword>
<gene>
    <name evidence="2" type="ORF">MKK02DRAFT_41238</name>
</gene>
<dbReference type="GO" id="GO:0005737">
    <property type="term" value="C:cytoplasm"/>
    <property type="evidence" value="ECO:0007669"/>
    <property type="project" value="TreeGrafter"/>
</dbReference>
<protein>
    <submittedName>
        <fullName evidence="2">Uncharacterized protein</fullName>
    </submittedName>
</protein>
<feature type="compositionally biased region" description="Low complexity" evidence="1">
    <location>
        <begin position="61"/>
        <end position="83"/>
    </location>
</feature>
<dbReference type="PANTHER" id="PTHR28086:SF1">
    <property type="entry name" value="CU(2+) SUPPRESSING AND BLEOMYCIN SENSITIVE PROTEIN 1"/>
    <property type="match status" value="1"/>
</dbReference>
<dbReference type="EMBL" id="JAKWFO010000015">
    <property type="protein sequence ID" value="KAI9632094.1"/>
    <property type="molecule type" value="Genomic_DNA"/>
</dbReference>
<dbReference type="PANTHER" id="PTHR28086">
    <property type="entry name" value="UPF0662 PROTEIN YPL260W"/>
    <property type="match status" value="1"/>
</dbReference>
<dbReference type="RefSeq" id="XP_052941871.1">
    <property type="nucleotide sequence ID" value="XM_053091489.1"/>
</dbReference>
<dbReference type="InterPro" id="IPR018810">
    <property type="entry name" value="UPF0662"/>
</dbReference>
<proteinExistence type="predicted"/>
<evidence type="ECO:0000313" key="2">
    <source>
        <dbReference type="EMBL" id="KAI9632094.1"/>
    </source>
</evidence>
<dbReference type="GO" id="GO:0005634">
    <property type="term" value="C:nucleus"/>
    <property type="evidence" value="ECO:0007669"/>
    <property type="project" value="TreeGrafter"/>
</dbReference>